<sequence>MQLAKSLRAGRSAAVQRPANVTSFHVQARKVTAHAATEEIAAVAASSNGTGASNTLDFEELSDIIRIVNDTDIVELELKSKRFNLSVKKQAALKAAEPTVQPWQC</sequence>
<dbReference type="RefSeq" id="XP_013890798.1">
    <property type="nucleotide sequence ID" value="XM_014035344.1"/>
</dbReference>
<name>A0A0D2K6G4_9CHLO</name>
<dbReference type="Proteomes" id="UP000054498">
    <property type="component" value="Unassembled WGS sequence"/>
</dbReference>
<accession>A0A0D2K6G4</accession>
<reference evidence="1 2" key="1">
    <citation type="journal article" date="2013" name="BMC Genomics">
        <title>Reconstruction of the lipid metabolism for the microalga Monoraphidium neglectum from its genome sequence reveals characteristics suitable for biofuel production.</title>
        <authorList>
            <person name="Bogen C."/>
            <person name="Al-Dilaimi A."/>
            <person name="Albersmeier A."/>
            <person name="Wichmann J."/>
            <person name="Grundmann M."/>
            <person name="Rupp O."/>
            <person name="Lauersen K.J."/>
            <person name="Blifernez-Klassen O."/>
            <person name="Kalinowski J."/>
            <person name="Goesmann A."/>
            <person name="Mussgnug J.H."/>
            <person name="Kruse O."/>
        </authorList>
    </citation>
    <scope>NUCLEOTIDE SEQUENCE [LARGE SCALE GENOMIC DNA]</scope>
    <source>
        <strain evidence="1 2">SAG 48.87</strain>
    </source>
</reference>
<gene>
    <name evidence="1" type="ORF">MNEG_16185</name>
</gene>
<evidence type="ECO:0000313" key="2">
    <source>
        <dbReference type="Proteomes" id="UP000054498"/>
    </source>
</evidence>
<protein>
    <submittedName>
        <fullName evidence="1">Acetyl-coa biotin carboxyl carrier</fullName>
    </submittedName>
</protein>
<evidence type="ECO:0000313" key="1">
    <source>
        <dbReference type="EMBL" id="KIY91778.1"/>
    </source>
</evidence>
<dbReference type="GeneID" id="25733920"/>
<dbReference type="OrthoDB" id="196847at2759"/>
<dbReference type="EMBL" id="KK106297">
    <property type="protein sequence ID" value="KIY91778.1"/>
    <property type="molecule type" value="Genomic_DNA"/>
</dbReference>
<dbReference type="AlphaFoldDB" id="A0A0D2K6G4"/>
<dbReference type="KEGG" id="mng:MNEG_16185"/>
<dbReference type="STRING" id="145388.A0A0D2K6G4"/>
<proteinExistence type="predicted"/>
<organism evidence="1 2">
    <name type="scientific">Monoraphidium neglectum</name>
    <dbReference type="NCBI Taxonomy" id="145388"/>
    <lineage>
        <taxon>Eukaryota</taxon>
        <taxon>Viridiplantae</taxon>
        <taxon>Chlorophyta</taxon>
        <taxon>core chlorophytes</taxon>
        <taxon>Chlorophyceae</taxon>
        <taxon>CS clade</taxon>
        <taxon>Sphaeropleales</taxon>
        <taxon>Selenastraceae</taxon>
        <taxon>Monoraphidium</taxon>
    </lineage>
</organism>
<keyword evidence="2" id="KW-1185">Reference proteome</keyword>